<dbReference type="EMBL" id="JARJLG010000071">
    <property type="protein sequence ID" value="KAJ7753421.1"/>
    <property type="molecule type" value="Genomic_DNA"/>
</dbReference>
<sequence length="500" mass="56781">MGFCTRCGQIDQNRELSSSFERLALQPKINPTQAARDRLETLVSEITILSAHLKDLWAERDVVQAQLDAVAYPVLTLPPEVTTDIFLHCLPKSPHEPRPRLAPLLLGGICRDWRAIALATPRFWSVLRVKLDRYPTRPHVLAELLRTWLSRSGSQPLNLGLCYEDPPSAPSPEAVIHTLLLHAHHWEDVELVLPHADMLRIFEDFFGRFPLLKKLELCQSEFGVRDPPCSFRNLRHSYELRQFVVDGDTLHPLPNELPWARLTRFHGFAVTVMQGFEVLRLAQSLEECTLDLKPSSLDVFPSPTQNTEMTLINLRSLKLFKMGMMFDGLGLLALLTLPALQELHLAVDHNNIEDFLPFVSRSACTLSRLRASFSLDETHFVRCLAALPNFLDLNLKFDLQSLPLRLATILNRRNGYLPRLISLRIIAQGTEQNMGYQPLLDMLESRRDGTESTARLQVFDLRFLAREIGPPEPVIVRRLQALEKQGMCISVKLASGVQVP</sequence>
<name>A0AAD7IYV0_9AGAR</name>
<keyword evidence="2" id="KW-1185">Reference proteome</keyword>
<organism evidence="1 2">
    <name type="scientific">Mycena maculata</name>
    <dbReference type="NCBI Taxonomy" id="230809"/>
    <lineage>
        <taxon>Eukaryota</taxon>
        <taxon>Fungi</taxon>
        <taxon>Dikarya</taxon>
        <taxon>Basidiomycota</taxon>
        <taxon>Agaricomycotina</taxon>
        <taxon>Agaricomycetes</taxon>
        <taxon>Agaricomycetidae</taxon>
        <taxon>Agaricales</taxon>
        <taxon>Marasmiineae</taxon>
        <taxon>Mycenaceae</taxon>
        <taxon>Mycena</taxon>
    </lineage>
</organism>
<evidence type="ECO:0000313" key="2">
    <source>
        <dbReference type="Proteomes" id="UP001215280"/>
    </source>
</evidence>
<accession>A0AAD7IYV0</accession>
<proteinExistence type="predicted"/>
<reference evidence="1" key="1">
    <citation type="submission" date="2023-03" db="EMBL/GenBank/DDBJ databases">
        <title>Massive genome expansion in bonnet fungi (Mycena s.s.) driven by repeated elements and novel gene families across ecological guilds.</title>
        <authorList>
            <consortium name="Lawrence Berkeley National Laboratory"/>
            <person name="Harder C.B."/>
            <person name="Miyauchi S."/>
            <person name="Viragh M."/>
            <person name="Kuo A."/>
            <person name="Thoen E."/>
            <person name="Andreopoulos B."/>
            <person name="Lu D."/>
            <person name="Skrede I."/>
            <person name="Drula E."/>
            <person name="Henrissat B."/>
            <person name="Morin E."/>
            <person name="Kohler A."/>
            <person name="Barry K."/>
            <person name="LaButti K."/>
            <person name="Morin E."/>
            <person name="Salamov A."/>
            <person name="Lipzen A."/>
            <person name="Mereny Z."/>
            <person name="Hegedus B."/>
            <person name="Baldrian P."/>
            <person name="Stursova M."/>
            <person name="Weitz H."/>
            <person name="Taylor A."/>
            <person name="Grigoriev I.V."/>
            <person name="Nagy L.G."/>
            <person name="Martin F."/>
            <person name="Kauserud H."/>
        </authorList>
    </citation>
    <scope>NUCLEOTIDE SEQUENCE</scope>
    <source>
        <strain evidence="1">CBHHK188m</strain>
    </source>
</reference>
<gene>
    <name evidence="1" type="ORF">DFH07DRAFT_513958</name>
</gene>
<comment type="caution">
    <text evidence="1">The sequence shown here is derived from an EMBL/GenBank/DDBJ whole genome shotgun (WGS) entry which is preliminary data.</text>
</comment>
<dbReference type="AlphaFoldDB" id="A0AAD7IYV0"/>
<protein>
    <recommendedName>
        <fullName evidence="3">F-box domain-containing protein</fullName>
    </recommendedName>
</protein>
<dbReference type="Proteomes" id="UP001215280">
    <property type="component" value="Unassembled WGS sequence"/>
</dbReference>
<dbReference type="SUPFAM" id="SSF52047">
    <property type="entry name" value="RNI-like"/>
    <property type="match status" value="1"/>
</dbReference>
<evidence type="ECO:0008006" key="3">
    <source>
        <dbReference type="Google" id="ProtNLM"/>
    </source>
</evidence>
<evidence type="ECO:0000313" key="1">
    <source>
        <dbReference type="EMBL" id="KAJ7753421.1"/>
    </source>
</evidence>